<dbReference type="Gene3D" id="3.10.105.10">
    <property type="entry name" value="Dipeptide-binding Protein, Domain 3"/>
    <property type="match status" value="1"/>
</dbReference>
<dbReference type="Gene3D" id="3.90.76.10">
    <property type="entry name" value="Dipeptide-binding Protein, Domain 1"/>
    <property type="match status" value="1"/>
</dbReference>
<feature type="chain" id="PRO_5045388271" evidence="1">
    <location>
        <begin position="25"/>
        <end position="534"/>
    </location>
</feature>
<proteinExistence type="predicted"/>
<reference evidence="3 4" key="1">
    <citation type="submission" date="2022-10" db="EMBL/GenBank/DDBJ databases">
        <title>The complete genomes of actinobacterial strains from the NBC collection.</title>
        <authorList>
            <person name="Joergensen T.S."/>
            <person name="Alvarez Arevalo M."/>
            <person name="Sterndorff E.B."/>
            <person name="Faurdal D."/>
            <person name="Vuksanovic O."/>
            <person name="Mourched A.-S."/>
            <person name="Charusanti P."/>
            <person name="Shaw S."/>
            <person name="Blin K."/>
            <person name="Weber T."/>
        </authorList>
    </citation>
    <scope>NUCLEOTIDE SEQUENCE [LARGE SCALE GENOMIC DNA]</scope>
    <source>
        <strain evidence="3 4">NBC 01752</strain>
    </source>
</reference>
<evidence type="ECO:0000313" key="3">
    <source>
        <dbReference type="EMBL" id="WSD14145.1"/>
    </source>
</evidence>
<dbReference type="RefSeq" id="WP_326758847.1">
    <property type="nucleotide sequence ID" value="NZ_CP109135.1"/>
</dbReference>
<evidence type="ECO:0000259" key="2">
    <source>
        <dbReference type="Pfam" id="PF00496"/>
    </source>
</evidence>
<dbReference type="EMBL" id="CP109135">
    <property type="protein sequence ID" value="WSD14145.1"/>
    <property type="molecule type" value="Genomic_DNA"/>
</dbReference>
<dbReference type="InterPro" id="IPR030678">
    <property type="entry name" value="Peptide/Ni-bd"/>
</dbReference>
<dbReference type="SUPFAM" id="SSF53850">
    <property type="entry name" value="Periplasmic binding protein-like II"/>
    <property type="match status" value="1"/>
</dbReference>
<dbReference type="InterPro" id="IPR000914">
    <property type="entry name" value="SBP_5_dom"/>
</dbReference>
<name>A0ABZ1H6K0_STRPH</name>
<dbReference type="Proteomes" id="UP001340816">
    <property type="component" value="Chromosome"/>
</dbReference>
<dbReference type="Pfam" id="PF00496">
    <property type="entry name" value="SBP_bac_5"/>
    <property type="match status" value="1"/>
</dbReference>
<keyword evidence="4" id="KW-1185">Reference proteome</keyword>
<dbReference type="PANTHER" id="PTHR30290">
    <property type="entry name" value="PERIPLASMIC BINDING COMPONENT OF ABC TRANSPORTER"/>
    <property type="match status" value="1"/>
</dbReference>
<protein>
    <submittedName>
        <fullName evidence="3">ABC transporter substrate-binding protein</fullName>
    </submittedName>
</protein>
<dbReference type="PANTHER" id="PTHR30290:SF83">
    <property type="entry name" value="ABC TRANSPORTER SUBSTRATE-BINDING PROTEIN"/>
    <property type="match status" value="1"/>
</dbReference>
<dbReference type="PIRSF" id="PIRSF002741">
    <property type="entry name" value="MppA"/>
    <property type="match status" value="1"/>
</dbReference>
<accession>A0ABZ1H6K0</accession>
<dbReference type="PROSITE" id="PS51257">
    <property type="entry name" value="PROKAR_LIPOPROTEIN"/>
    <property type="match status" value="1"/>
</dbReference>
<evidence type="ECO:0000313" key="4">
    <source>
        <dbReference type="Proteomes" id="UP001340816"/>
    </source>
</evidence>
<organism evidence="3 4">
    <name type="scientific">Streptomyces phaeochromogenes</name>
    <dbReference type="NCBI Taxonomy" id="1923"/>
    <lineage>
        <taxon>Bacteria</taxon>
        <taxon>Bacillati</taxon>
        <taxon>Actinomycetota</taxon>
        <taxon>Actinomycetes</taxon>
        <taxon>Kitasatosporales</taxon>
        <taxon>Streptomycetaceae</taxon>
        <taxon>Streptomyces</taxon>
        <taxon>Streptomyces phaeochromogenes group</taxon>
    </lineage>
</organism>
<evidence type="ECO:0000256" key="1">
    <source>
        <dbReference type="SAM" id="SignalP"/>
    </source>
</evidence>
<keyword evidence="1" id="KW-0732">Signal</keyword>
<dbReference type="InterPro" id="IPR039424">
    <property type="entry name" value="SBP_5"/>
</dbReference>
<feature type="domain" description="Solute-binding protein family 5" evidence="2">
    <location>
        <begin position="85"/>
        <end position="452"/>
    </location>
</feature>
<sequence length="534" mass="56625">MPRSPMFTAPASLSLALVLALACAGCSGGTKDSGGSAGTGGFSVAVAEPDHLTPGRSTVGWDQLRVLFAPLVKVDAKGGISYVQAKSVTSTDARHWTIKLRSGWKFHNGEAVTAQSYADAWNATAYAPNGWAGNGQLTGIEGYAALNPAKGKPKTKTLSGVKVVDATTLDVTLTSPDSQFPLQLTPSQLGFYPMPKAAFKDPKGYDKKPIGNGPFRMTSAWKADEGTTVSAYAAYRGPKPKSSEITFKSYADLNTAYTDVQAGNIDLAYVPVSKYGQAKADFGDRLHTYDAPSLEFMGLPLQDRKFDDVRLRKALSMAIDRSAVNKAIYGGLYTSATSLTPSSEVGAETDICDACAFDPAAAKKLLKEAGGWSGKLTITYPGGLGLDELYKAVANQLRQNLDIPDVRAQPTADWAEFSEKAFGGKITGLNHAHWGALYPSMQATLRGIFTKAGGCQVCSHYSDGDVDKLLQKADSAADTTAAAKLYNEAQKRILQDFPVIPLFYGSYIYASTPKVTGVTVGPADVELSRISVVG</sequence>
<gene>
    <name evidence="3" type="ORF">OHB35_13310</name>
</gene>
<dbReference type="Gene3D" id="3.40.190.10">
    <property type="entry name" value="Periplasmic binding protein-like II"/>
    <property type="match status" value="1"/>
</dbReference>
<feature type="signal peptide" evidence="1">
    <location>
        <begin position="1"/>
        <end position="24"/>
    </location>
</feature>
<dbReference type="CDD" id="cd00995">
    <property type="entry name" value="PBP2_NikA_DppA_OppA_like"/>
    <property type="match status" value="1"/>
</dbReference>